<proteinExistence type="predicted"/>
<name>A0A916K3G4_9BACL</name>
<evidence type="ECO:0000313" key="2">
    <source>
        <dbReference type="EMBL" id="CAG7629971.1"/>
    </source>
</evidence>
<accession>A0A916K3G4</accession>
<feature type="transmembrane region" description="Helical" evidence="1">
    <location>
        <begin position="88"/>
        <end position="111"/>
    </location>
</feature>
<gene>
    <name evidence="2" type="ORF">PAESOLCIP111_03154</name>
</gene>
<sequence>MQGRWLNFVGYTIVILLVTTVITNALERIDPKDSAGLGTVLSLLYSLLVVNAVSLGVNALFLRAAQGQEVSLGMILEYFTNGRYAKAIIMYLLMGIYLVLWTLLLIIPGIIKGFSYAMTPFILIEDPQLTVNEAITRSREMMDGHKWELFCLYLSFIGWFLLSIVTLGIGMLWLIPYVETSLCHFYLKLKEKQPPLYSVE</sequence>
<feature type="transmembrane region" description="Helical" evidence="1">
    <location>
        <begin position="149"/>
        <end position="175"/>
    </location>
</feature>
<keyword evidence="1" id="KW-0812">Transmembrane</keyword>
<dbReference type="InterPro" id="IPR010380">
    <property type="entry name" value="DUF975"/>
</dbReference>
<comment type="caution">
    <text evidence="2">The sequence shown here is derived from an EMBL/GenBank/DDBJ whole genome shotgun (WGS) entry which is preliminary data.</text>
</comment>
<dbReference type="Pfam" id="PF06161">
    <property type="entry name" value="DUF975"/>
    <property type="match status" value="1"/>
</dbReference>
<dbReference type="Proteomes" id="UP000693672">
    <property type="component" value="Unassembled WGS sequence"/>
</dbReference>
<dbReference type="AlphaFoldDB" id="A0A916K3G4"/>
<keyword evidence="1" id="KW-0472">Membrane</keyword>
<keyword evidence="1" id="KW-1133">Transmembrane helix</keyword>
<organism evidence="2 3">
    <name type="scientific">Paenibacillus solanacearum</name>
    <dbReference type="NCBI Taxonomy" id="2048548"/>
    <lineage>
        <taxon>Bacteria</taxon>
        <taxon>Bacillati</taxon>
        <taxon>Bacillota</taxon>
        <taxon>Bacilli</taxon>
        <taxon>Bacillales</taxon>
        <taxon>Paenibacillaceae</taxon>
        <taxon>Paenibacillus</taxon>
    </lineage>
</organism>
<protein>
    <recommendedName>
        <fullName evidence="4">DUF975 family protein</fullName>
    </recommendedName>
</protein>
<keyword evidence="3" id="KW-1185">Reference proteome</keyword>
<evidence type="ECO:0000256" key="1">
    <source>
        <dbReference type="SAM" id="Phobius"/>
    </source>
</evidence>
<feature type="transmembrane region" description="Helical" evidence="1">
    <location>
        <begin position="6"/>
        <end position="26"/>
    </location>
</feature>
<reference evidence="2" key="1">
    <citation type="submission" date="2021-06" db="EMBL/GenBank/DDBJ databases">
        <authorList>
            <person name="Criscuolo A."/>
        </authorList>
    </citation>
    <scope>NUCLEOTIDE SEQUENCE</scope>
    <source>
        <strain evidence="2">CIP111600</strain>
    </source>
</reference>
<dbReference type="EMBL" id="CAJVAS010000012">
    <property type="protein sequence ID" value="CAG7629971.1"/>
    <property type="molecule type" value="Genomic_DNA"/>
</dbReference>
<feature type="transmembrane region" description="Helical" evidence="1">
    <location>
        <begin position="38"/>
        <end position="62"/>
    </location>
</feature>
<evidence type="ECO:0008006" key="4">
    <source>
        <dbReference type="Google" id="ProtNLM"/>
    </source>
</evidence>
<dbReference type="PANTHER" id="PTHR40076:SF1">
    <property type="entry name" value="MEMBRANE PROTEIN"/>
    <property type="match status" value="1"/>
</dbReference>
<dbReference type="PANTHER" id="PTHR40076">
    <property type="entry name" value="MEMBRANE PROTEIN-RELATED"/>
    <property type="match status" value="1"/>
</dbReference>
<evidence type="ECO:0000313" key="3">
    <source>
        <dbReference type="Proteomes" id="UP000693672"/>
    </source>
</evidence>